<evidence type="ECO:0000313" key="8">
    <source>
        <dbReference type="EMBL" id="PWH07020.1"/>
    </source>
</evidence>
<evidence type="ECO:0000256" key="5">
    <source>
        <dbReference type="ARBA" id="ARBA00022857"/>
    </source>
</evidence>
<dbReference type="OrthoDB" id="9808049at2"/>
<dbReference type="InterPro" id="IPR020946">
    <property type="entry name" value="Flavin_mOase-like"/>
</dbReference>
<comment type="caution">
    <text evidence="8">The sequence shown here is derived from an EMBL/GenBank/DDBJ whole genome shotgun (WGS) entry which is preliminary data.</text>
</comment>
<dbReference type="GO" id="GO:0004499">
    <property type="term" value="F:N,N-dimethylaniline monooxygenase activity"/>
    <property type="evidence" value="ECO:0007669"/>
    <property type="project" value="InterPro"/>
</dbReference>
<evidence type="ECO:0000256" key="1">
    <source>
        <dbReference type="ARBA" id="ARBA00009183"/>
    </source>
</evidence>
<dbReference type="Pfam" id="PF00743">
    <property type="entry name" value="FMO-like"/>
    <property type="match status" value="1"/>
</dbReference>
<organism evidence="8 9">
    <name type="scientific">Brachybacterium endophyticum</name>
    <dbReference type="NCBI Taxonomy" id="2182385"/>
    <lineage>
        <taxon>Bacteria</taxon>
        <taxon>Bacillati</taxon>
        <taxon>Actinomycetota</taxon>
        <taxon>Actinomycetes</taxon>
        <taxon>Micrococcales</taxon>
        <taxon>Dermabacteraceae</taxon>
        <taxon>Brachybacterium</taxon>
    </lineage>
</organism>
<feature type="compositionally biased region" description="Low complexity" evidence="7">
    <location>
        <begin position="450"/>
        <end position="470"/>
    </location>
</feature>
<dbReference type="AlphaFoldDB" id="A0A2U2RMC1"/>
<evidence type="ECO:0000313" key="9">
    <source>
        <dbReference type="Proteomes" id="UP000245590"/>
    </source>
</evidence>
<keyword evidence="9" id="KW-1185">Reference proteome</keyword>
<sequence length="497" mass="53309">MSHASVTPHTSSDAADVLDAPTREKVLVVGAGPAGLAAAAALKALRVPFDLVDGNKDVGGIWNEEREDSPVWPAMEMVSSTRFTQYEDMIQPVSFPPFLRPGQMAKYLRAYAARYELTDHFLPKVSVRTATPFDEEGVWQVELSNGKVAVYSALVAAHGISGRPHLPRWASEVPDEVRTLHAAQWTGSDGLEGKRVLIVGSGQSAADIAVDAARRALEVRWSVRTGHWVVPRSIGGRPGDVAASHEPSLLGPLNEKIAEQAVRRTIGDPQSLGLPRPSASLLEDAVIISDELAPRIRDGRVTPTGDVESIAADATVSFSAGAEYTPDVIVFATGYEQASEYLPEDVVPRTADGELDLFLGTFPRGRDNLVLLGQQRVNGGVLPLLVEQADVAAYALHAMRSGSAQAEEFRRIRERGDSEVPAHEAREESGVRGKLESLLPGRREDQRSDAGAAAASRSTGASAASRSAGASRDEGLVPFVDRDRLLGRLRFVRGLFA</sequence>
<keyword evidence="6" id="KW-0560">Oxidoreductase</keyword>
<name>A0A2U2RMC1_9MICO</name>
<dbReference type="InterPro" id="IPR000960">
    <property type="entry name" value="Flavin_mOase"/>
</dbReference>
<dbReference type="SUPFAM" id="SSF51905">
    <property type="entry name" value="FAD/NAD(P)-binding domain"/>
    <property type="match status" value="2"/>
</dbReference>
<dbReference type="Proteomes" id="UP000245590">
    <property type="component" value="Unassembled WGS sequence"/>
</dbReference>
<evidence type="ECO:0000256" key="7">
    <source>
        <dbReference type="SAM" id="MobiDB-lite"/>
    </source>
</evidence>
<evidence type="ECO:0000256" key="2">
    <source>
        <dbReference type="ARBA" id="ARBA00010139"/>
    </source>
</evidence>
<protein>
    <submittedName>
        <fullName evidence="8">Flavoprotein</fullName>
    </submittedName>
</protein>
<evidence type="ECO:0000256" key="6">
    <source>
        <dbReference type="ARBA" id="ARBA00023002"/>
    </source>
</evidence>
<gene>
    <name evidence="8" type="ORF">DEO23_06240</name>
</gene>
<keyword evidence="3" id="KW-0285">Flavoprotein</keyword>
<dbReference type="EMBL" id="QFKX01000002">
    <property type="protein sequence ID" value="PWH07020.1"/>
    <property type="molecule type" value="Genomic_DNA"/>
</dbReference>
<dbReference type="InterPro" id="IPR036188">
    <property type="entry name" value="FAD/NAD-bd_sf"/>
</dbReference>
<dbReference type="GO" id="GO:0050661">
    <property type="term" value="F:NADP binding"/>
    <property type="evidence" value="ECO:0007669"/>
    <property type="project" value="InterPro"/>
</dbReference>
<comment type="similarity">
    <text evidence="2">Belongs to the FAD-binding monooxygenase family.</text>
</comment>
<accession>A0A2U2RMC1</accession>
<evidence type="ECO:0000256" key="4">
    <source>
        <dbReference type="ARBA" id="ARBA00022827"/>
    </source>
</evidence>
<evidence type="ECO:0000256" key="3">
    <source>
        <dbReference type="ARBA" id="ARBA00022630"/>
    </source>
</evidence>
<feature type="region of interest" description="Disordered" evidence="7">
    <location>
        <begin position="413"/>
        <end position="472"/>
    </location>
</feature>
<dbReference type="Gene3D" id="3.50.50.60">
    <property type="entry name" value="FAD/NAD(P)-binding domain"/>
    <property type="match status" value="1"/>
</dbReference>
<proteinExistence type="inferred from homology"/>
<keyword evidence="4" id="KW-0274">FAD</keyword>
<dbReference type="PRINTS" id="PR00370">
    <property type="entry name" value="FMOXYGENASE"/>
</dbReference>
<dbReference type="PANTHER" id="PTHR23023">
    <property type="entry name" value="DIMETHYLANILINE MONOOXYGENASE"/>
    <property type="match status" value="1"/>
</dbReference>
<comment type="similarity">
    <text evidence="1">Belongs to the FMO family.</text>
</comment>
<reference evidence="8 9" key="1">
    <citation type="submission" date="2018-05" db="EMBL/GenBank/DDBJ databases">
        <title>Brachybacterium sp. M1HQ-2T, whole genome shotgun sequence.</title>
        <authorList>
            <person name="Tuo L."/>
        </authorList>
    </citation>
    <scope>NUCLEOTIDE SEQUENCE [LARGE SCALE GENOMIC DNA]</scope>
    <source>
        <strain evidence="8 9">M1HQ-2</strain>
    </source>
</reference>
<dbReference type="RefSeq" id="WP_109275617.1">
    <property type="nucleotide sequence ID" value="NZ_QFKX01000002.1"/>
</dbReference>
<keyword evidence="5" id="KW-0521">NADP</keyword>
<dbReference type="GO" id="GO:0050660">
    <property type="term" value="F:flavin adenine dinucleotide binding"/>
    <property type="evidence" value="ECO:0007669"/>
    <property type="project" value="InterPro"/>
</dbReference>
<dbReference type="InterPro" id="IPR050346">
    <property type="entry name" value="FMO-like"/>
</dbReference>
<feature type="compositionally biased region" description="Basic and acidic residues" evidence="7">
    <location>
        <begin position="413"/>
        <end position="448"/>
    </location>
</feature>